<feature type="compositionally biased region" description="Basic and acidic residues" evidence="1">
    <location>
        <begin position="57"/>
        <end position="74"/>
    </location>
</feature>
<feature type="transmembrane region" description="Helical" evidence="2">
    <location>
        <begin position="12"/>
        <end position="34"/>
    </location>
</feature>
<keyword evidence="4" id="KW-1185">Reference proteome</keyword>
<evidence type="ECO:0000256" key="1">
    <source>
        <dbReference type="SAM" id="MobiDB-lite"/>
    </source>
</evidence>
<evidence type="ECO:0000313" key="3">
    <source>
        <dbReference type="EMBL" id="GHD95928.1"/>
    </source>
</evidence>
<evidence type="ECO:0000256" key="2">
    <source>
        <dbReference type="SAM" id="Phobius"/>
    </source>
</evidence>
<dbReference type="EMBL" id="BMVF01000024">
    <property type="protein sequence ID" value="GHD95928.1"/>
    <property type="molecule type" value="Genomic_DNA"/>
</dbReference>
<name>A0A918YAR3_9ACTN</name>
<accession>A0A918YAR3</accession>
<keyword evidence="2" id="KW-0472">Membrane</keyword>
<dbReference type="Proteomes" id="UP000608955">
    <property type="component" value="Unassembled WGS sequence"/>
</dbReference>
<feature type="region of interest" description="Disordered" evidence="1">
    <location>
        <begin position="50"/>
        <end position="77"/>
    </location>
</feature>
<sequence>MRGAERANMGDAVGAVVFVLLHFIHPVIVFVELARLIRGWKIWKTLFRSHRRKRSVARREKAAEPGPDEQREVEVETPPIPKVVLPGPAPWGDATPKRVTVYVIEF</sequence>
<evidence type="ECO:0000313" key="4">
    <source>
        <dbReference type="Proteomes" id="UP000608955"/>
    </source>
</evidence>
<reference evidence="3" key="2">
    <citation type="submission" date="2020-09" db="EMBL/GenBank/DDBJ databases">
        <authorList>
            <person name="Sun Q."/>
            <person name="Ohkuma M."/>
        </authorList>
    </citation>
    <scope>NUCLEOTIDE SEQUENCE</scope>
    <source>
        <strain evidence="3">JCM 4654</strain>
    </source>
</reference>
<dbReference type="AlphaFoldDB" id="A0A918YAR3"/>
<proteinExistence type="predicted"/>
<comment type="caution">
    <text evidence="3">The sequence shown here is derived from an EMBL/GenBank/DDBJ whole genome shotgun (WGS) entry which is preliminary data.</text>
</comment>
<keyword evidence="2" id="KW-1133">Transmembrane helix</keyword>
<reference evidence="3" key="1">
    <citation type="journal article" date="2014" name="Int. J. Syst. Evol. Microbiol.">
        <title>Complete genome sequence of Corynebacterium casei LMG S-19264T (=DSM 44701T), isolated from a smear-ripened cheese.</title>
        <authorList>
            <consortium name="US DOE Joint Genome Institute (JGI-PGF)"/>
            <person name="Walter F."/>
            <person name="Albersmeier A."/>
            <person name="Kalinowski J."/>
            <person name="Ruckert C."/>
        </authorList>
    </citation>
    <scope>NUCLEOTIDE SEQUENCE</scope>
    <source>
        <strain evidence="3">JCM 4654</strain>
    </source>
</reference>
<keyword evidence="2" id="KW-0812">Transmembrane</keyword>
<organism evidence="3 4">
    <name type="scientific">Streptomyces naganishii JCM 4654</name>
    <dbReference type="NCBI Taxonomy" id="1306179"/>
    <lineage>
        <taxon>Bacteria</taxon>
        <taxon>Bacillati</taxon>
        <taxon>Actinomycetota</taxon>
        <taxon>Actinomycetes</taxon>
        <taxon>Kitasatosporales</taxon>
        <taxon>Streptomycetaceae</taxon>
        <taxon>Streptomyces</taxon>
    </lineage>
</organism>
<gene>
    <name evidence="3" type="ORF">GCM10010508_62610</name>
</gene>
<protein>
    <submittedName>
        <fullName evidence="3">Uncharacterized protein</fullName>
    </submittedName>
</protein>